<protein>
    <submittedName>
        <fullName evidence="1">Isoniazid inductible gene protein IniC</fullName>
    </submittedName>
</protein>
<dbReference type="Gene3D" id="3.40.50.300">
    <property type="entry name" value="P-loop containing nucleotide triphosphate hydrolases"/>
    <property type="match status" value="1"/>
</dbReference>
<evidence type="ECO:0000313" key="1">
    <source>
        <dbReference type="EMBL" id="GIJ60434.1"/>
    </source>
</evidence>
<dbReference type="Proteomes" id="UP000612585">
    <property type="component" value="Unassembled WGS sequence"/>
</dbReference>
<dbReference type="EMBL" id="BOPG01000055">
    <property type="protein sequence ID" value="GIJ60434.1"/>
    <property type="molecule type" value="Genomic_DNA"/>
</dbReference>
<keyword evidence="2" id="KW-1185">Reference proteome</keyword>
<dbReference type="AlphaFoldDB" id="A0A8J3ZAK1"/>
<reference evidence="1" key="1">
    <citation type="submission" date="2021-01" db="EMBL/GenBank/DDBJ databases">
        <title>Whole genome shotgun sequence of Virgisporangium aurantiacum NBRC 16421.</title>
        <authorList>
            <person name="Komaki H."/>
            <person name="Tamura T."/>
        </authorList>
    </citation>
    <scope>NUCLEOTIDE SEQUENCE</scope>
    <source>
        <strain evidence="1">NBRC 16421</strain>
    </source>
</reference>
<dbReference type="SUPFAM" id="SSF52540">
    <property type="entry name" value="P-loop containing nucleoside triphosphate hydrolases"/>
    <property type="match status" value="1"/>
</dbReference>
<sequence length="483" mass="53071">MSPQPHLRSGVLDLLSEASRVYRDSRRATTWLRDHLYRFDEPLRIAVTGRAHTGKSMVVNLLVGEDVAPVEVGGEGGPLTWYQDGSVPRVTIYPGQGPVHDVPVARLGSGLRLDLSRWQPQEVNEVVVELPVRALRHAQLIDSPAVTPASEDGSVARRVLRDADAVLYLTRQLGAADLAFLRSAQKGSGPLALPVNVLVVLSRADEIGGGRIDALGTARQIARRYGREPDVHPLCQNVVALAPLIARTGSTLTDSEFLALATLADVSRSELEPFLLSTDRFTGGGFPVPLDTTVRGALLDRLGPSGVRLAVTLIRTGSRTREKVAEQLVRRSGLPEVRESIREFFLDRRQVLKARTALLALDFMLRAEPREDADHLRAELERLTASAHDFLELRTLAALRTGRVTLPDPLATEARRLLGADGTSILARLGIEHESSDDELWSRLHDVLRRWQDETESVLLTADQRRAALAVTRSCEGMLSYFV</sequence>
<name>A0A8J3ZAK1_9ACTN</name>
<dbReference type="RefSeq" id="WP_204004742.1">
    <property type="nucleotide sequence ID" value="NZ_BOPG01000055.1"/>
</dbReference>
<comment type="caution">
    <text evidence="1">The sequence shown here is derived from an EMBL/GenBank/DDBJ whole genome shotgun (WGS) entry which is preliminary data.</text>
</comment>
<organism evidence="1 2">
    <name type="scientific">Virgisporangium aurantiacum</name>
    <dbReference type="NCBI Taxonomy" id="175570"/>
    <lineage>
        <taxon>Bacteria</taxon>
        <taxon>Bacillati</taxon>
        <taxon>Actinomycetota</taxon>
        <taxon>Actinomycetes</taxon>
        <taxon>Micromonosporales</taxon>
        <taxon>Micromonosporaceae</taxon>
        <taxon>Virgisporangium</taxon>
    </lineage>
</organism>
<evidence type="ECO:0000313" key="2">
    <source>
        <dbReference type="Proteomes" id="UP000612585"/>
    </source>
</evidence>
<gene>
    <name evidence="1" type="ORF">Vau01_079500</name>
</gene>
<dbReference type="InterPro" id="IPR027417">
    <property type="entry name" value="P-loop_NTPase"/>
</dbReference>
<proteinExistence type="predicted"/>
<accession>A0A8J3ZAK1</accession>